<keyword evidence="2" id="KW-1185">Reference proteome</keyword>
<dbReference type="Proteomes" id="UP001458880">
    <property type="component" value="Unassembled WGS sequence"/>
</dbReference>
<dbReference type="EMBL" id="JASPKY010001147">
    <property type="protein sequence ID" value="KAK9678948.1"/>
    <property type="molecule type" value="Genomic_DNA"/>
</dbReference>
<organism evidence="1 2">
    <name type="scientific">Popillia japonica</name>
    <name type="common">Japanese beetle</name>
    <dbReference type="NCBI Taxonomy" id="7064"/>
    <lineage>
        <taxon>Eukaryota</taxon>
        <taxon>Metazoa</taxon>
        <taxon>Ecdysozoa</taxon>
        <taxon>Arthropoda</taxon>
        <taxon>Hexapoda</taxon>
        <taxon>Insecta</taxon>
        <taxon>Pterygota</taxon>
        <taxon>Neoptera</taxon>
        <taxon>Endopterygota</taxon>
        <taxon>Coleoptera</taxon>
        <taxon>Polyphaga</taxon>
        <taxon>Scarabaeiformia</taxon>
        <taxon>Scarabaeidae</taxon>
        <taxon>Rutelinae</taxon>
        <taxon>Popillia</taxon>
    </lineage>
</organism>
<name>A0AAW1HR69_POPJA</name>
<accession>A0AAW1HR69</accession>
<gene>
    <name evidence="1" type="ORF">QE152_g40411</name>
</gene>
<dbReference type="AlphaFoldDB" id="A0AAW1HR69"/>
<proteinExistence type="predicted"/>
<protein>
    <submittedName>
        <fullName evidence="1">Uncharacterized protein</fullName>
    </submittedName>
</protein>
<sequence length="96" mass="11154">MFYNFSFDGDQEFSSLDLLRKRTRNLQNPQITSISNKLLGIPENKLKHLQDLQPYIDENSRVYYSQFISTLTVSPAAIDTLTDEEDDIYDSIDNDN</sequence>
<evidence type="ECO:0000313" key="1">
    <source>
        <dbReference type="EMBL" id="KAK9678948.1"/>
    </source>
</evidence>
<evidence type="ECO:0000313" key="2">
    <source>
        <dbReference type="Proteomes" id="UP001458880"/>
    </source>
</evidence>
<reference evidence="1 2" key="1">
    <citation type="journal article" date="2024" name="BMC Genomics">
        <title>De novo assembly and annotation of Popillia japonica's genome with initial clues to its potential as an invasive pest.</title>
        <authorList>
            <person name="Cucini C."/>
            <person name="Boschi S."/>
            <person name="Funari R."/>
            <person name="Cardaioli E."/>
            <person name="Iannotti N."/>
            <person name="Marturano G."/>
            <person name="Paoli F."/>
            <person name="Bruttini M."/>
            <person name="Carapelli A."/>
            <person name="Frati F."/>
            <person name="Nardi F."/>
        </authorList>
    </citation>
    <scope>NUCLEOTIDE SEQUENCE [LARGE SCALE GENOMIC DNA]</scope>
    <source>
        <strain evidence="1">DMR45628</strain>
    </source>
</reference>
<comment type="caution">
    <text evidence="1">The sequence shown here is derived from an EMBL/GenBank/DDBJ whole genome shotgun (WGS) entry which is preliminary data.</text>
</comment>